<organism evidence="1 2">
    <name type="scientific">Cryomorpha ignava</name>
    <dbReference type="NCBI Taxonomy" id="101383"/>
    <lineage>
        <taxon>Bacteria</taxon>
        <taxon>Pseudomonadati</taxon>
        <taxon>Bacteroidota</taxon>
        <taxon>Flavobacteriia</taxon>
        <taxon>Flavobacteriales</taxon>
        <taxon>Cryomorphaceae</taxon>
        <taxon>Cryomorpha</taxon>
    </lineage>
</organism>
<keyword evidence="2" id="KW-1185">Reference proteome</keyword>
<name>A0A7K3WTF3_9FLAO</name>
<evidence type="ECO:0000313" key="2">
    <source>
        <dbReference type="Proteomes" id="UP000486602"/>
    </source>
</evidence>
<comment type="caution">
    <text evidence="1">The sequence shown here is derived from an EMBL/GenBank/DDBJ whole genome shotgun (WGS) entry which is preliminary data.</text>
</comment>
<proteinExistence type="predicted"/>
<protein>
    <recommendedName>
        <fullName evidence="3">HEAT repeat domain-containing protein</fullName>
    </recommendedName>
</protein>
<accession>A0A7K3WTF3</accession>
<reference evidence="1 2" key="1">
    <citation type="submission" date="2020-02" db="EMBL/GenBank/DDBJ databases">
        <title>Out from the shadows clarifying the taxonomy of the family Cryomorphaceae and related taxa by utilizing the GTDB taxonomic framework.</title>
        <authorList>
            <person name="Bowman J.P."/>
        </authorList>
    </citation>
    <scope>NUCLEOTIDE SEQUENCE [LARGE SCALE GENOMIC DNA]</scope>
    <source>
        <strain evidence="1 2">QSSC 1-22</strain>
    </source>
</reference>
<gene>
    <name evidence="1" type="ORF">G3O08_15100</name>
</gene>
<evidence type="ECO:0008006" key="3">
    <source>
        <dbReference type="Google" id="ProtNLM"/>
    </source>
</evidence>
<sequence length="174" mass="19620">MAKETAFGRDSDYQTFALLGQEIGQTRNKKALANQIQFLTSDNIIDSQRAATVLHHASNLAPDLFLKHLDKLIAVIENPIHDSGPRMVMRVCMHIEIPEKHSGTIVNLAFQYLGNPKTPVAIKVNAMYVIANQANKYPELTTELKACIVNQYERELPAFKSCVRKLSKQLNFRI</sequence>
<dbReference type="RefSeq" id="WP_163286223.1">
    <property type="nucleotide sequence ID" value="NZ_JAAGVY010000034.1"/>
</dbReference>
<evidence type="ECO:0000313" key="1">
    <source>
        <dbReference type="EMBL" id="NEN24828.1"/>
    </source>
</evidence>
<dbReference type="EMBL" id="JAAGVY010000034">
    <property type="protein sequence ID" value="NEN24828.1"/>
    <property type="molecule type" value="Genomic_DNA"/>
</dbReference>
<dbReference type="Proteomes" id="UP000486602">
    <property type="component" value="Unassembled WGS sequence"/>
</dbReference>
<dbReference type="AlphaFoldDB" id="A0A7K3WTF3"/>